<dbReference type="OrthoDB" id="190787at2"/>
<dbReference type="SMART" id="SM00100">
    <property type="entry name" value="cNMP"/>
    <property type="match status" value="1"/>
</dbReference>
<evidence type="ECO:0000313" key="2">
    <source>
        <dbReference type="EMBL" id="SFG59808.1"/>
    </source>
</evidence>
<dbReference type="AlphaFoldDB" id="A0A1I2T4S9"/>
<dbReference type="PROSITE" id="PS50042">
    <property type="entry name" value="CNMP_BINDING_3"/>
    <property type="match status" value="1"/>
</dbReference>
<keyword evidence="3" id="KW-1185">Reference proteome</keyword>
<accession>A0A1I2T4S9</accession>
<sequence length="160" mass="18329">MKTIAALLHEHPFFAGMKDEYIQLIAGCAVNHIFNQGEYIAKESDAADYFYLIRNGRVSIETSQPNYGAVILQTLQDGDICGWSWLFPPHCWTFDAKAQTKVHTIKLDGRCLRGKCADDTQLGFDLMQRFARIMTERLQATRLQLLNIYGRPENNKDQEI</sequence>
<dbReference type="CDD" id="cd00038">
    <property type="entry name" value="CAP_ED"/>
    <property type="match status" value="1"/>
</dbReference>
<dbReference type="STRING" id="1045558.SAMN05216175_10981"/>
<dbReference type="EMBL" id="FOOU01000009">
    <property type="protein sequence ID" value="SFG59808.1"/>
    <property type="molecule type" value="Genomic_DNA"/>
</dbReference>
<dbReference type="Pfam" id="PF00027">
    <property type="entry name" value="cNMP_binding"/>
    <property type="match status" value="1"/>
</dbReference>
<gene>
    <name evidence="2" type="ORF">SAMN05216175_10981</name>
</gene>
<organism evidence="2 3">
    <name type="scientific">Neptunomonas qingdaonensis</name>
    <dbReference type="NCBI Taxonomy" id="1045558"/>
    <lineage>
        <taxon>Bacteria</taxon>
        <taxon>Pseudomonadati</taxon>
        <taxon>Pseudomonadota</taxon>
        <taxon>Gammaproteobacteria</taxon>
        <taxon>Oceanospirillales</taxon>
        <taxon>Oceanospirillaceae</taxon>
        <taxon>Neptunomonas</taxon>
    </lineage>
</organism>
<evidence type="ECO:0000313" key="3">
    <source>
        <dbReference type="Proteomes" id="UP000198623"/>
    </source>
</evidence>
<dbReference type="SUPFAM" id="SSF51206">
    <property type="entry name" value="cAMP-binding domain-like"/>
    <property type="match status" value="1"/>
</dbReference>
<dbReference type="Proteomes" id="UP000198623">
    <property type="component" value="Unassembled WGS sequence"/>
</dbReference>
<name>A0A1I2T4S9_9GAMM</name>
<protein>
    <submittedName>
        <fullName evidence="2">Cyclic nucleotide-binding domain-containing protein</fullName>
    </submittedName>
</protein>
<evidence type="ECO:0000259" key="1">
    <source>
        <dbReference type="PROSITE" id="PS50042"/>
    </source>
</evidence>
<feature type="domain" description="Cyclic nucleotide-binding" evidence="1">
    <location>
        <begin position="13"/>
        <end position="113"/>
    </location>
</feature>
<reference evidence="3" key="1">
    <citation type="submission" date="2016-10" db="EMBL/GenBank/DDBJ databases">
        <authorList>
            <person name="Varghese N."/>
            <person name="Submissions S."/>
        </authorList>
    </citation>
    <scope>NUCLEOTIDE SEQUENCE [LARGE SCALE GENOMIC DNA]</scope>
    <source>
        <strain evidence="3">CGMCC 1.10971</strain>
    </source>
</reference>
<proteinExistence type="predicted"/>
<dbReference type="RefSeq" id="WP_090728624.1">
    <property type="nucleotide sequence ID" value="NZ_FOOU01000009.1"/>
</dbReference>
<dbReference type="InterPro" id="IPR014710">
    <property type="entry name" value="RmlC-like_jellyroll"/>
</dbReference>
<dbReference type="Gene3D" id="2.60.120.10">
    <property type="entry name" value="Jelly Rolls"/>
    <property type="match status" value="1"/>
</dbReference>
<dbReference type="InterPro" id="IPR000595">
    <property type="entry name" value="cNMP-bd_dom"/>
</dbReference>
<dbReference type="InterPro" id="IPR018490">
    <property type="entry name" value="cNMP-bd_dom_sf"/>
</dbReference>